<dbReference type="InterPro" id="IPR036236">
    <property type="entry name" value="Znf_C2H2_sf"/>
</dbReference>
<evidence type="ECO:0000256" key="5">
    <source>
        <dbReference type="PROSITE-ProRule" id="PRU00042"/>
    </source>
</evidence>
<keyword evidence="4" id="KW-0862">Zinc</keyword>
<feature type="region of interest" description="Disordered" evidence="6">
    <location>
        <begin position="171"/>
        <end position="215"/>
    </location>
</feature>
<evidence type="ECO:0000313" key="8">
    <source>
        <dbReference type="EMBL" id="OCB91644.1"/>
    </source>
</evidence>
<dbReference type="EMBL" id="LNZH02000076">
    <property type="protein sequence ID" value="OCB91644.1"/>
    <property type="molecule type" value="Genomic_DNA"/>
</dbReference>
<feature type="compositionally biased region" description="Low complexity" evidence="6">
    <location>
        <begin position="378"/>
        <end position="392"/>
    </location>
</feature>
<sequence length="423" mass="45687">MEQYISPELLTSSNTKQSQHAQQQQQQQQQQLQLQQLQQTAANLDFLSFTNPTDILAPHPDLFESELDSSLAGFDPLQLQSLIIDQPDAFNFLRSDTPTCGPPSTITVSSESASAYETLSSYSESFYNHNQASSNYSFPFDLDMDFARASLSAHSDYGSASAAQNTASGLAADATSDASRHSPASSGSGSGSISLDEFAQPSPRPANQNSTVYSGYDTRSDYYPVSSSHPSLAYSSSITPSAISARAQTAQVQPPQARAPSPVGANLAMSLLPRISSRNGNHSVSRLHPVAQMPAHQSSSRHLRNESFEDPRKKYQCNQCSRAFARAYNLKTHMATHDPLRPKPFVCSHTGCGRSFSRKHDLGRHLVSIHRDESAATGSMYDGGSDSGSSNGEPRIGVKDGMHRCDVCGKSGPKKCSCKHDGK</sequence>
<dbReference type="SMART" id="SM00355">
    <property type="entry name" value="ZnF_C2H2"/>
    <property type="match status" value="2"/>
</dbReference>
<keyword evidence="1" id="KW-0479">Metal-binding</keyword>
<gene>
    <name evidence="8" type="ORF">A7U60_g1105</name>
</gene>
<evidence type="ECO:0000256" key="2">
    <source>
        <dbReference type="ARBA" id="ARBA00022737"/>
    </source>
</evidence>
<dbReference type="PANTHER" id="PTHR16515:SF58">
    <property type="entry name" value="ZINC FINGER PROTEIN 22"/>
    <property type="match status" value="1"/>
</dbReference>
<dbReference type="OrthoDB" id="8117402at2759"/>
<feature type="region of interest" description="Disordered" evidence="6">
    <location>
        <begin position="1"/>
        <end position="25"/>
    </location>
</feature>
<keyword evidence="3 5" id="KW-0863">Zinc-finger</keyword>
<feature type="domain" description="C2H2-type" evidence="7">
    <location>
        <begin position="345"/>
        <end position="375"/>
    </location>
</feature>
<feature type="domain" description="C2H2-type" evidence="7">
    <location>
        <begin position="315"/>
        <end position="342"/>
    </location>
</feature>
<dbReference type="GO" id="GO:0005634">
    <property type="term" value="C:nucleus"/>
    <property type="evidence" value="ECO:0007669"/>
    <property type="project" value="TreeGrafter"/>
</dbReference>
<evidence type="ECO:0000313" key="9">
    <source>
        <dbReference type="Proteomes" id="UP000757232"/>
    </source>
</evidence>
<dbReference type="Proteomes" id="UP000757232">
    <property type="component" value="Unassembled WGS sequence"/>
</dbReference>
<proteinExistence type="predicted"/>
<evidence type="ECO:0000256" key="3">
    <source>
        <dbReference type="ARBA" id="ARBA00022771"/>
    </source>
</evidence>
<protein>
    <recommendedName>
        <fullName evidence="7">C2H2-type domain-containing protein</fullName>
    </recommendedName>
</protein>
<evidence type="ECO:0000256" key="1">
    <source>
        <dbReference type="ARBA" id="ARBA00022723"/>
    </source>
</evidence>
<dbReference type="SUPFAM" id="SSF57667">
    <property type="entry name" value="beta-beta-alpha zinc fingers"/>
    <property type="match status" value="1"/>
</dbReference>
<dbReference type="PROSITE" id="PS50157">
    <property type="entry name" value="ZINC_FINGER_C2H2_2"/>
    <property type="match status" value="2"/>
</dbReference>
<reference evidence="8" key="1">
    <citation type="submission" date="2016-06" db="EMBL/GenBank/DDBJ databases">
        <title>Draft Genome sequence of the fungus Inonotus baumii.</title>
        <authorList>
            <person name="Zhu H."/>
            <person name="Lin W."/>
        </authorList>
    </citation>
    <scope>NUCLEOTIDE SEQUENCE</scope>
    <source>
        <strain evidence="8">821</strain>
    </source>
</reference>
<dbReference type="GO" id="GO:1990837">
    <property type="term" value="F:sequence-specific double-stranded DNA binding"/>
    <property type="evidence" value="ECO:0007669"/>
    <property type="project" value="UniProtKB-ARBA"/>
</dbReference>
<dbReference type="PROSITE" id="PS00028">
    <property type="entry name" value="ZINC_FINGER_C2H2_1"/>
    <property type="match status" value="2"/>
</dbReference>
<evidence type="ECO:0000259" key="7">
    <source>
        <dbReference type="PROSITE" id="PS50157"/>
    </source>
</evidence>
<organism evidence="8 9">
    <name type="scientific">Sanghuangporus baumii</name>
    <name type="common">Phellinus baumii</name>
    <dbReference type="NCBI Taxonomy" id="108892"/>
    <lineage>
        <taxon>Eukaryota</taxon>
        <taxon>Fungi</taxon>
        <taxon>Dikarya</taxon>
        <taxon>Basidiomycota</taxon>
        <taxon>Agaricomycotina</taxon>
        <taxon>Agaricomycetes</taxon>
        <taxon>Hymenochaetales</taxon>
        <taxon>Hymenochaetaceae</taxon>
        <taxon>Sanghuangporus</taxon>
    </lineage>
</organism>
<accession>A0A9Q5I4S6</accession>
<evidence type="ECO:0000256" key="6">
    <source>
        <dbReference type="SAM" id="MobiDB-lite"/>
    </source>
</evidence>
<dbReference type="AlphaFoldDB" id="A0A9Q5I4S6"/>
<name>A0A9Q5I4S6_SANBA</name>
<dbReference type="Gene3D" id="3.30.160.60">
    <property type="entry name" value="Classic Zinc Finger"/>
    <property type="match status" value="2"/>
</dbReference>
<keyword evidence="2" id="KW-0677">Repeat</keyword>
<dbReference type="GO" id="GO:0008270">
    <property type="term" value="F:zinc ion binding"/>
    <property type="evidence" value="ECO:0007669"/>
    <property type="project" value="UniProtKB-KW"/>
</dbReference>
<comment type="caution">
    <text evidence="8">The sequence shown here is derived from an EMBL/GenBank/DDBJ whole genome shotgun (WGS) entry which is preliminary data.</text>
</comment>
<feature type="compositionally biased region" description="Low complexity" evidence="6">
    <location>
        <begin position="181"/>
        <end position="194"/>
    </location>
</feature>
<dbReference type="PANTHER" id="PTHR16515">
    <property type="entry name" value="PR DOMAIN ZINC FINGER PROTEIN"/>
    <property type="match status" value="1"/>
</dbReference>
<evidence type="ECO:0000256" key="4">
    <source>
        <dbReference type="ARBA" id="ARBA00022833"/>
    </source>
</evidence>
<dbReference type="InterPro" id="IPR013087">
    <property type="entry name" value="Znf_C2H2_type"/>
</dbReference>
<dbReference type="InterPro" id="IPR050331">
    <property type="entry name" value="Zinc_finger"/>
</dbReference>
<dbReference type="GO" id="GO:0010468">
    <property type="term" value="P:regulation of gene expression"/>
    <property type="evidence" value="ECO:0007669"/>
    <property type="project" value="TreeGrafter"/>
</dbReference>
<keyword evidence="9" id="KW-1185">Reference proteome</keyword>
<dbReference type="FunFam" id="3.30.160.60:FF:000303">
    <property type="entry name" value="Zinc finger protein 41"/>
    <property type="match status" value="1"/>
</dbReference>
<feature type="compositionally biased region" description="Polar residues" evidence="6">
    <location>
        <begin position="9"/>
        <end position="21"/>
    </location>
</feature>
<dbReference type="Pfam" id="PF00096">
    <property type="entry name" value="zf-C2H2"/>
    <property type="match status" value="2"/>
</dbReference>
<feature type="region of interest" description="Disordered" evidence="6">
    <location>
        <begin position="376"/>
        <end position="398"/>
    </location>
</feature>